<feature type="domain" description="Fe2OG dioxygenase" evidence="6">
    <location>
        <begin position="168"/>
        <end position="268"/>
    </location>
</feature>
<organism evidence="7 8">
    <name type="scientific">Spinacia oleracea</name>
    <name type="common">Spinach</name>
    <dbReference type="NCBI Taxonomy" id="3562"/>
    <lineage>
        <taxon>Eukaryota</taxon>
        <taxon>Viridiplantae</taxon>
        <taxon>Streptophyta</taxon>
        <taxon>Embryophyta</taxon>
        <taxon>Tracheophyta</taxon>
        <taxon>Spermatophyta</taxon>
        <taxon>Magnoliopsida</taxon>
        <taxon>eudicotyledons</taxon>
        <taxon>Gunneridae</taxon>
        <taxon>Pentapetalae</taxon>
        <taxon>Caryophyllales</taxon>
        <taxon>Chenopodiaceae</taxon>
        <taxon>Chenopodioideae</taxon>
        <taxon>Anserineae</taxon>
        <taxon>Spinacia</taxon>
    </lineage>
</organism>
<evidence type="ECO:0000313" key="7">
    <source>
        <dbReference type="Proteomes" id="UP000813463"/>
    </source>
</evidence>
<reference evidence="8" key="2">
    <citation type="submission" date="2025-08" db="UniProtKB">
        <authorList>
            <consortium name="RefSeq"/>
        </authorList>
    </citation>
    <scope>IDENTIFICATION</scope>
    <source>
        <tissue evidence="8">Leaf</tissue>
    </source>
</reference>
<dbReference type="PANTHER" id="PTHR10209:SF590">
    <property type="entry name" value="2-OXOGLUTARATE (2OG) AND FE(II)-DEPENDENT OXYGENASE SUPERFAMILY PROTEIN"/>
    <property type="match status" value="1"/>
</dbReference>
<dbReference type="GO" id="GO:0051213">
    <property type="term" value="F:dioxygenase activity"/>
    <property type="evidence" value="ECO:0007669"/>
    <property type="project" value="UniProtKB-ARBA"/>
</dbReference>
<dbReference type="GeneID" id="110795499"/>
<dbReference type="PROSITE" id="PS51471">
    <property type="entry name" value="FE2OG_OXY"/>
    <property type="match status" value="1"/>
</dbReference>
<dbReference type="InterPro" id="IPR005123">
    <property type="entry name" value="Oxoglu/Fe-dep_dioxygenase_dom"/>
</dbReference>
<evidence type="ECO:0000256" key="4">
    <source>
        <dbReference type="ARBA" id="ARBA00023004"/>
    </source>
</evidence>
<reference evidence="7" key="1">
    <citation type="journal article" date="2021" name="Nat. Commun.">
        <title>Genomic analyses provide insights into spinach domestication and the genetic basis of agronomic traits.</title>
        <authorList>
            <person name="Cai X."/>
            <person name="Sun X."/>
            <person name="Xu C."/>
            <person name="Sun H."/>
            <person name="Wang X."/>
            <person name="Ge C."/>
            <person name="Zhang Z."/>
            <person name="Wang Q."/>
            <person name="Fei Z."/>
            <person name="Jiao C."/>
            <person name="Wang Q."/>
        </authorList>
    </citation>
    <scope>NUCLEOTIDE SEQUENCE [LARGE SCALE GENOMIC DNA]</scope>
    <source>
        <strain evidence="7">cv. Varoflay</strain>
    </source>
</reference>
<proteinExistence type="inferred from homology"/>
<evidence type="ECO:0000256" key="5">
    <source>
        <dbReference type="RuleBase" id="RU003682"/>
    </source>
</evidence>
<evidence type="ECO:0000259" key="6">
    <source>
        <dbReference type="PROSITE" id="PS51471"/>
    </source>
</evidence>
<dbReference type="InterPro" id="IPR044861">
    <property type="entry name" value="IPNS-like_FE2OG_OXY"/>
</dbReference>
<dbReference type="Pfam" id="PF14226">
    <property type="entry name" value="DIOX_N"/>
    <property type="match status" value="1"/>
</dbReference>
<dbReference type="RefSeq" id="XP_021856212.1">
    <property type="nucleotide sequence ID" value="XM_022000520.2"/>
</dbReference>
<gene>
    <name evidence="8" type="primary">LOC110795499</name>
</gene>
<dbReference type="SUPFAM" id="SSF51197">
    <property type="entry name" value="Clavaminate synthase-like"/>
    <property type="match status" value="1"/>
</dbReference>
<keyword evidence="7" id="KW-1185">Reference proteome</keyword>
<dbReference type="GO" id="GO:0046872">
    <property type="term" value="F:metal ion binding"/>
    <property type="evidence" value="ECO:0007669"/>
    <property type="project" value="UniProtKB-KW"/>
</dbReference>
<evidence type="ECO:0000313" key="8">
    <source>
        <dbReference type="RefSeq" id="XP_021856212.1"/>
    </source>
</evidence>
<sequence>MGEEDEDSLIVNLPIIDLLAPDRVSTAATLRQACIEVGFFYIVNHGVDKDLLGRLFEESKKFFDLPVEEKMKLDRKEIRGYTPLYSEKLDTSLNTKGDSKESFYIGPLHDELCNLNQWPSEELLPNWRATMEAYHKQILNAGKSLLSLLAPALNLNENFFENVGALDQPMPVLRLLHYPEGDNNCNNDEVLGASAHSDYGMITLLVTDGVPGLQVCREKDRQPRIWEDVPHVEGAIIVNIGDITERWTNCLFRQLCSLILHTIFLWSA</sequence>
<keyword evidence="2 5" id="KW-0479">Metal-binding</keyword>
<dbReference type="InterPro" id="IPR027443">
    <property type="entry name" value="IPNS-like_sf"/>
</dbReference>
<dbReference type="Pfam" id="PF03171">
    <property type="entry name" value="2OG-FeII_Oxy"/>
    <property type="match status" value="1"/>
</dbReference>
<evidence type="ECO:0000256" key="3">
    <source>
        <dbReference type="ARBA" id="ARBA00023002"/>
    </source>
</evidence>
<protein>
    <submittedName>
        <fullName evidence="8">2-oxoglutarate-Fe(II) type oxidoreductase hxnY isoform X2</fullName>
    </submittedName>
</protein>
<accession>A0A9R0IV60</accession>
<dbReference type="InterPro" id="IPR026992">
    <property type="entry name" value="DIOX_N"/>
</dbReference>
<name>A0A9R0IV60_SPIOL</name>
<comment type="similarity">
    <text evidence="1 5">Belongs to the iron/ascorbate-dependent oxidoreductase family.</text>
</comment>
<evidence type="ECO:0000256" key="2">
    <source>
        <dbReference type="ARBA" id="ARBA00022723"/>
    </source>
</evidence>
<keyword evidence="3 5" id="KW-0560">Oxidoreductase</keyword>
<evidence type="ECO:0000256" key="1">
    <source>
        <dbReference type="ARBA" id="ARBA00008056"/>
    </source>
</evidence>
<dbReference type="PRINTS" id="PR00682">
    <property type="entry name" value="IPNSYNTHASE"/>
</dbReference>
<dbReference type="AlphaFoldDB" id="A0A9R0IV60"/>
<dbReference type="Gene3D" id="2.60.120.330">
    <property type="entry name" value="B-lactam Antibiotic, Isopenicillin N Synthase, Chain"/>
    <property type="match status" value="1"/>
</dbReference>
<keyword evidence="4 5" id="KW-0408">Iron</keyword>
<dbReference type="Proteomes" id="UP000813463">
    <property type="component" value="Chromosome 6"/>
</dbReference>
<dbReference type="PANTHER" id="PTHR10209">
    <property type="entry name" value="OXIDOREDUCTASE, 2OG-FE II OXYGENASE FAMILY PROTEIN"/>
    <property type="match status" value="1"/>
</dbReference>